<evidence type="ECO:0000313" key="2">
    <source>
        <dbReference type="EMBL" id="MBM3316861.1"/>
    </source>
</evidence>
<accession>A0A938BQG9</accession>
<evidence type="ECO:0000256" key="1">
    <source>
        <dbReference type="SAM" id="SignalP"/>
    </source>
</evidence>
<dbReference type="EMBL" id="VGIY01000049">
    <property type="protein sequence ID" value="MBM3316861.1"/>
    <property type="molecule type" value="Genomic_DNA"/>
</dbReference>
<comment type="caution">
    <text evidence="2">The sequence shown here is derived from an EMBL/GenBank/DDBJ whole genome shotgun (WGS) entry which is preliminary data.</text>
</comment>
<sequence length="56" mass="5789">MTRRSLWLLGLACAATVAGASAGAFFSSGGAKQRPTNVEVRLLSQSCFQGEVEPCG</sequence>
<dbReference type="AlphaFoldDB" id="A0A938BQG9"/>
<name>A0A938BQG9_UNCEI</name>
<protein>
    <submittedName>
        <fullName evidence="2">Uncharacterized protein</fullName>
    </submittedName>
</protein>
<feature type="signal peptide" evidence="1">
    <location>
        <begin position="1"/>
        <end position="20"/>
    </location>
</feature>
<reference evidence="2" key="1">
    <citation type="submission" date="2019-03" db="EMBL/GenBank/DDBJ databases">
        <title>Lake Tanganyika Metagenome-Assembled Genomes (MAGs).</title>
        <authorList>
            <person name="Tran P."/>
        </authorList>
    </citation>
    <scope>NUCLEOTIDE SEQUENCE</scope>
    <source>
        <strain evidence="2">M_DeepCast_400m_m2_100</strain>
    </source>
</reference>
<dbReference type="Proteomes" id="UP000748308">
    <property type="component" value="Unassembled WGS sequence"/>
</dbReference>
<gene>
    <name evidence="2" type="ORF">FJY75_03315</name>
</gene>
<organism evidence="2 3">
    <name type="scientific">Eiseniibacteriota bacterium</name>
    <dbReference type="NCBI Taxonomy" id="2212470"/>
    <lineage>
        <taxon>Bacteria</taxon>
        <taxon>Candidatus Eiseniibacteriota</taxon>
    </lineage>
</organism>
<keyword evidence="1" id="KW-0732">Signal</keyword>
<feature type="chain" id="PRO_5038095497" evidence="1">
    <location>
        <begin position="21"/>
        <end position="56"/>
    </location>
</feature>
<proteinExistence type="predicted"/>
<evidence type="ECO:0000313" key="3">
    <source>
        <dbReference type="Proteomes" id="UP000748308"/>
    </source>
</evidence>